<organism evidence="1 2">
    <name type="scientific">Kitasatospora gansuensis</name>
    <dbReference type="NCBI Taxonomy" id="258050"/>
    <lineage>
        <taxon>Bacteria</taxon>
        <taxon>Bacillati</taxon>
        <taxon>Actinomycetota</taxon>
        <taxon>Actinomycetes</taxon>
        <taxon>Kitasatosporales</taxon>
        <taxon>Streptomycetaceae</taxon>
        <taxon>Kitasatospora</taxon>
    </lineage>
</organism>
<gene>
    <name evidence="1" type="ORF">F4556_006467</name>
</gene>
<dbReference type="RefSeq" id="WP_184922557.1">
    <property type="nucleotide sequence ID" value="NZ_JACHJR010000001.1"/>
</dbReference>
<name>A0A7W7SIW1_9ACTN</name>
<dbReference type="EMBL" id="JACHJR010000001">
    <property type="protein sequence ID" value="MBB4950932.1"/>
    <property type="molecule type" value="Genomic_DNA"/>
</dbReference>
<reference evidence="1 2" key="1">
    <citation type="submission" date="2020-08" db="EMBL/GenBank/DDBJ databases">
        <title>Sequencing the genomes of 1000 actinobacteria strains.</title>
        <authorList>
            <person name="Klenk H.-P."/>
        </authorList>
    </citation>
    <scope>NUCLEOTIDE SEQUENCE [LARGE SCALE GENOMIC DNA]</scope>
    <source>
        <strain evidence="1 2">DSM 44786</strain>
    </source>
</reference>
<dbReference type="InterPro" id="IPR009758">
    <property type="entry name" value="DUF1326"/>
</dbReference>
<keyword evidence="2" id="KW-1185">Reference proteome</keyword>
<dbReference type="Pfam" id="PF07040">
    <property type="entry name" value="DUF1326"/>
    <property type="match status" value="1"/>
</dbReference>
<evidence type="ECO:0008006" key="3">
    <source>
        <dbReference type="Google" id="ProtNLM"/>
    </source>
</evidence>
<dbReference type="Proteomes" id="UP000573327">
    <property type="component" value="Unassembled WGS sequence"/>
</dbReference>
<proteinExistence type="predicted"/>
<evidence type="ECO:0000313" key="2">
    <source>
        <dbReference type="Proteomes" id="UP000573327"/>
    </source>
</evidence>
<protein>
    <recommendedName>
        <fullName evidence="3">DUF1326 domain-containing protein</fullName>
    </recommendedName>
</protein>
<dbReference type="AlphaFoldDB" id="A0A7W7SIW1"/>
<accession>A0A7W7SIW1</accession>
<comment type="caution">
    <text evidence="1">The sequence shown here is derived from an EMBL/GenBank/DDBJ whole genome shotgun (WGS) entry which is preliminary data.</text>
</comment>
<evidence type="ECO:0000313" key="1">
    <source>
        <dbReference type="EMBL" id="MBB4950932.1"/>
    </source>
</evidence>
<sequence>MTYTISGNYLAACSCAVVCGCSVDAQPRDPRGGTECCGTAVFHINEGRLDDTDLGGVDFAFYNEFPSHLTAGDWKVGVVIDSGASDAQAAAVGRILSGEEGGPFGELAQFIGEFLGSERGEVSLTDGEHPGLNVAGHSRLTYEPLLGADGTPTTVKNAMFGFSTEYGIGKASGTSSAFGLTFDPAYGETADFVFSSEQEAGAPKGR</sequence>